<dbReference type="Proteomes" id="UP000397656">
    <property type="component" value="Plasmid pRK1-2"/>
</dbReference>
<dbReference type="PANTHER" id="PTHR47197">
    <property type="entry name" value="PROTEIN NIRF"/>
    <property type="match status" value="1"/>
</dbReference>
<evidence type="ECO:0000313" key="1">
    <source>
        <dbReference type="EMBL" id="QOT82046.1"/>
    </source>
</evidence>
<protein>
    <submittedName>
        <fullName evidence="1">Quinohemoprotein amine dehydrogenase subunit beta</fullName>
    </submittedName>
</protein>
<dbReference type="Gene3D" id="2.130.10.10">
    <property type="entry name" value="YVTN repeat-like/Quinoprotein amine dehydrogenase"/>
    <property type="match status" value="1"/>
</dbReference>
<dbReference type="InterPro" id="IPR015943">
    <property type="entry name" value="WD40/YVTN_repeat-like_dom_sf"/>
</dbReference>
<dbReference type="InterPro" id="IPR051200">
    <property type="entry name" value="Host-pathogen_enzymatic-act"/>
</dbReference>
<dbReference type="AlphaFoldDB" id="A0A643FKF3"/>
<sequence length="372" mass="41512">MRYKTFLTLAATIALGRFALPAFAASDLPLRKGHEYLAVTNYPNNLNVVDAETDSMYKTCTLPDKFGPGTVQISPDRSRAYVLNNHYGDLYGVELDTCKVVFHAALAQDWSERAKAFFSIGLSRDGKEIYSIVNPTRMNRDNYAVETPRLQVYATDAGLEAKPARTFPAPRQTTLLQAADDGSLFVVGADVYKMDPATGKTEVAIPLRHWTRPLYGAPDVLSAWPQQRPQHTFNLLFTAERYRDENKEPEGAEVVYGYIDIDLRTGKSEVTDFGPFTEVFFTGGRSPKDPNLMFGVLNHLAKYDIREKKLIQSAPLDHSYYCLSLNKAGTKIYLAGTFNTVAVYDADSMRKLKDVNLPGADMAITTAQIFTR</sequence>
<dbReference type="NCBIfam" id="TIGR03907">
    <property type="entry name" value="QH_beta"/>
    <property type="match status" value="1"/>
</dbReference>
<keyword evidence="1" id="KW-0614">Plasmid</keyword>
<name>A0A643FKF3_9BURK</name>
<gene>
    <name evidence="1" type="primary">peaD</name>
    <name evidence="1" type="ORF">F7R26_037755</name>
</gene>
<dbReference type="SUPFAM" id="SSF50969">
    <property type="entry name" value="YVTN repeat-like/Quinoprotein amine dehydrogenase"/>
    <property type="match status" value="1"/>
</dbReference>
<accession>A0A643FKF3</accession>
<organism evidence="1 2">
    <name type="scientific">Cupriavidus basilensis</name>
    <dbReference type="NCBI Taxonomy" id="68895"/>
    <lineage>
        <taxon>Bacteria</taxon>
        <taxon>Pseudomonadati</taxon>
        <taxon>Pseudomonadota</taxon>
        <taxon>Betaproteobacteria</taxon>
        <taxon>Burkholderiales</taxon>
        <taxon>Burkholderiaceae</taxon>
        <taxon>Cupriavidus</taxon>
    </lineage>
</organism>
<dbReference type="InterPro" id="IPR023879">
    <property type="entry name" value="QH-AmDH_bsu"/>
</dbReference>
<dbReference type="RefSeq" id="WP_150991972.1">
    <property type="nucleotide sequence ID" value="NZ_CP062806.1"/>
</dbReference>
<geneLocation type="plasmid" evidence="1 2">
    <name>pRK1-2</name>
</geneLocation>
<reference evidence="1 2" key="1">
    <citation type="submission" date="2020-10" db="EMBL/GenBank/DDBJ databases">
        <title>Complete genome sequence of Cupriavidus basilensis CCUG 49340T.</title>
        <authorList>
            <person name="Salva-Serra F."/>
            <person name="Donoso R.A."/>
            <person name="Cho K.H."/>
            <person name="Yoo J.A."/>
            <person name="Lee K."/>
            <person name="Yoon S.-H."/>
            <person name="Perez-Pantoja D."/>
            <person name="Moore E.R.B."/>
        </authorList>
    </citation>
    <scope>NUCLEOTIDE SEQUENCE [LARGE SCALE GENOMIC DNA]</scope>
    <source>
        <strain evidence="2">CCUG 49340</strain>
        <plasmid evidence="1 2">pRK1-2</plasmid>
    </source>
</reference>
<evidence type="ECO:0000313" key="2">
    <source>
        <dbReference type="Proteomes" id="UP000397656"/>
    </source>
</evidence>
<dbReference type="InterPro" id="IPR011044">
    <property type="entry name" value="Quino_amine_DH_bsu"/>
</dbReference>
<dbReference type="GeneID" id="98406720"/>
<dbReference type="EMBL" id="CP062806">
    <property type="protein sequence ID" value="QOT82046.1"/>
    <property type="molecule type" value="Genomic_DNA"/>
</dbReference>
<proteinExistence type="predicted"/>
<dbReference type="PANTHER" id="PTHR47197:SF3">
    <property type="entry name" value="DIHYDRO-HEME D1 DEHYDROGENASE"/>
    <property type="match status" value="1"/>
</dbReference>